<protein>
    <submittedName>
        <fullName evidence="2">Uncharacterized protein</fullName>
    </submittedName>
</protein>
<gene>
    <name evidence="2" type="ORF">Q7C36_017762</name>
</gene>
<evidence type="ECO:0000313" key="2">
    <source>
        <dbReference type="EMBL" id="KAK2829772.1"/>
    </source>
</evidence>
<keyword evidence="3" id="KW-1185">Reference proteome</keyword>
<evidence type="ECO:0000313" key="3">
    <source>
        <dbReference type="Proteomes" id="UP001187315"/>
    </source>
</evidence>
<comment type="caution">
    <text evidence="2">The sequence shown here is derived from an EMBL/GenBank/DDBJ whole genome shotgun (WGS) entry which is preliminary data.</text>
</comment>
<dbReference type="AlphaFoldDB" id="A0AA88M3N8"/>
<proteinExistence type="predicted"/>
<dbReference type="EMBL" id="JAVHJS010000018">
    <property type="protein sequence ID" value="KAK2829772.1"/>
    <property type="molecule type" value="Genomic_DNA"/>
</dbReference>
<sequence>MGNSSPGALRRSEEKISSRCGAAGASTMDTTPDQRQKCFRDILDLVLHLSDEEWKAVSRDMEKEVTRLDFASGCTDILETALSAVVLHLLKPLHKSFGIEAILAANNKLKSNLSKRSVSHASDQRSPTEVSDFICDLSQRIVTEIKGAMLEAIQSTASQRASSPAGDPISQLDDLSIACTNEICEKILDLYLAEEHVRPEGEKTPETSLKSHQEVHGVMKGLEEVDPHRSSFWYNVKCLISELISTKPQVVTPHCSLLAPQTERPLSDEFMSKASQMVSEVLQKTEKKLATSMLPQTTVPASSETELNFLLDLVKNLVTSENIQESVAVEQLLEATNVADNIMLKRLCSHIFSGLPSAKSSGSSTSSSLSASVDLNQVAVDIINSVISGSAVEIGITDMENRVETWLGEAQQSDADARSSCYSKSSSDISLKLQNLSGLEDQKPVQQFTDAETRPSVQNSPYVSLHFFTVVRDRLKAFFTTFSEGADDDKRADEDLVGPNYIGEDVSVHELTKPPSPEEMIRQQAHVITDVISKLLLRNVSKARQMGRSSSDSVLKHTFHFPYQLVYTFVEQSIKTLLQNVVNTGWNGGTKVQKICFVDKSTSCPSTPMLQVSAASSSSVHRAVVEENLKHLSIHEGSLYPAATNQEVKNQLGFRFIVKMKKAVIRLPSHRRRRHRAPLPYVIRPISAASHRELKVSKLICKKARRTLGRIFKSRLTKN</sequence>
<feature type="region of interest" description="Disordered" evidence="1">
    <location>
        <begin position="1"/>
        <end position="32"/>
    </location>
</feature>
<name>A0AA88M3N8_TACVA</name>
<dbReference type="Proteomes" id="UP001187315">
    <property type="component" value="Unassembled WGS sequence"/>
</dbReference>
<reference evidence="2" key="1">
    <citation type="submission" date="2023-08" db="EMBL/GenBank/DDBJ databases">
        <title>Pelteobagrus vachellii genome.</title>
        <authorList>
            <person name="Liu H."/>
        </authorList>
    </citation>
    <scope>NUCLEOTIDE SEQUENCE</scope>
    <source>
        <strain evidence="2">PRFRI_2022a</strain>
        <tissue evidence="2">Muscle</tissue>
    </source>
</reference>
<organism evidence="2 3">
    <name type="scientific">Tachysurus vachellii</name>
    <name type="common">Darkbarbel catfish</name>
    <name type="synonym">Pelteobagrus vachellii</name>
    <dbReference type="NCBI Taxonomy" id="175792"/>
    <lineage>
        <taxon>Eukaryota</taxon>
        <taxon>Metazoa</taxon>
        <taxon>Chordata</taxon>
        <taxon>Craniata</taxon>
        <taxon>Vertebrata</taxon>
        <taxon>Euteleostomi</taxon>
        <taxon>Actinopterygii</taxon>
        <taxon>Neopterygii</taxon>
        <taxon>Teleostei</taxon>
        <taxon>Ostariophysi</taxon>
        <taxon>Siluriformes</taxon>
        <taxon>Bagridae</taxon>
        <taxon>Tachysurus</taxon>
    </lineage>
</organism>
<evidence type="ECO:0000256" key="1">
    <source>
        <dbReference type="SAM" id="MobiDB-lite"/>
    </source>
</evidence>
<accession>A0AA88M3N8</accession>